<dbReference type="GO" id="GO:0000978">
    <property type="term" value="F:RNA polymerase II cis-regulatory region sequence-specific DNA binding"/>
    <property type="evidence" value="ECO:0007669"/>
    <property type="project" value="TreeGrafter"/>
</dbReference>
<organism evidence="11 12">
    <name type="scientific">Talaromyces amestolkiae</name>
    <dbReference type="NCBI Taxonomy" id="1196081"/>
    <lineage>
        <taxon>Eukaryota</taxon>
        <taxon>Fungi</taxon>
        <taxon>Dikarya</taxon>
        <taxon>Ascomycota</taxon>
        <taxon>Pezizomycotina</taxon>
        <taxon>Eurotiomycetes</taxon>
        <taxon>Eurotiomycetidae</taxon>
        <taxon>Eurotiales</taxon>
        <taxon>Trichocomaceae</taxon>
        <taxon>Talaromyces</taxon>
        <taxon>Talaromyces sect. Talaromyces</taxon>
    </lineage>
</organism>
<accession>A0A364KUS9</accession>
<evidence type="ECO:0000256" key="7">
    <source>
        <dbReference type="PROSITE-ProRule" id="PRU00176"/>
    </source>
</evidence>
<dbReference type="Pfam" id="PF04082">
    <property type="entry name" value="Fungal_trans"/>
    <property type="match status" value="1"/>
</dbReference>
<dbReference type="EMBL" id="MIKG01000005">
    <property type="protein sequence ID" value="RAO67312.1"/>
    <property type="molecule type" value="Genomic_DNA"/>
</dbReference>
<evidence type="ECO:0000259" key="10">
    <source>
        <dbReference type="PROSITE" id="PS50102"/>
    </source>
</evidence>
<keyword evidence="4" id="KW-0238">DNA-binding</keyword>
<dbReference type="RefSeq" id="XP_040731828.1">
    <property type="nucleotide sequence ID" value="XM_040875568.1"/>
</dbReference>
<dbReference type="InterPro" id="IPR000504">
    <property type="entry name" value="RRM_dom"/>
</dbReference>
<feature type="compositionally biased region" description="Low complexity" evidence="8">
    <location>
        <begin position="785"/>
        <end position="810"/>
    </location>
</feature>
<feature type="domain" description="Zn(2)-C6 fungal-type" evidence="9">
    <location>
        <begin position="33"/>
        <end position="64"/>
    </location>
</feature>
<keyword evidence="5" id="KW-0804">Transcription</keyword>
<feature type="region of interest" description="Disordered" evidence="8">
    <location>
        <begin position="61"/>
        <end position="85"/>
    </location>
</feature>
<dbReference type="PROSITE" id="PS50048">
    <property type="entry name" value="ZN2_CY6_FUNGAL_2"/>
    <property type="match status" value="1"/>
</dbReference>
<feature type="region of interest" description="Disordered" evidence="8">
    <location>
        <begin position="1176"/>
        <end position="1196"/>
    </location>
</feature>
<evidence type="ECO:0000256" key="6">
    <source>
        <dbReference type="ARBA" id="ARBA00023242"/>
    </source>
</evidence>
<dbReference type="Pfam" id="PF00172">
    <property type="entry name" value="Zn_clus"/>
    <property type="match status" value="1"/>
</dbReference>
<keyword evidence="7" id="KW-0694">RNA-binding</keyword>
<dbReference type="AlphaFoldDB" id="A0A364KUS9"/>
<feature type="domain" description="RRM" evidence="10">
    <location>
        <begin position="1100"/>
        <end position="1178"/>
    </location>
</feature>
<dbReference type="SMART" id="SM00360">
    <property type="entry name" value="RRM"/>
    <property type="match status" value="2"/>
</dbReference>
<dbReference type="Pfam" id="PF00076">
    <property type="entry name" value="RRM_1"/>
    <property type="match status" value="2"/>
</dbReference>
<evidence type="ECO:0000313" key="12">
    <source>
        <dbReference type="Proteomes" id="UP000249363"/>
    </source>
</evidence>
<dbReference type="CDD" id="cd12148">
    <property type="entry name" value="fungal_TF_MHR"/>
    <property type="match status" value="1"/>
</dbReference>
<dbReference type="InterPro" id="IPR051430">
    <property type="entry name" value="Fungal_TF_Env_Response"/>
</dbReference>
<evidence type="ECO:0000256" key="2">
    <source>
        <dbReference type="ARBA" id="ARBA00022833"/>
    </source>
</evidence>
<feature type="compositionally biased region" description="Polar residues" evidence="8">
    <location>
        <begin position="1186"/>
        <end position="1196"/>
    </location>
</feature>
<proteinExistence type="predicted"/>
<dbReference type="GO" id="GO:0001228">
    <property type="term" value="F:DNA-binding transcription activator activity, RNA polymerase II-specific"/>
    <property type="evidence" value="ECO:0007669"/>
    <property type="project" value="TreeGrafter"/>
</dbReference>
<dbReference type="PROSITE" id="PS50102">
    <property type="entry name" value="RRM"/>
    <property type="match status" value="2"/>
</dbReference>
<dbReference type="GO" id="GO:0003723">
    <property type="term" value="F:RNA binding"/>
    <property type="evidence" value="ECO:0007669"/>
    <property type="project" value="UniProtKB-UniRule"/>
</dbReference>
<dbReference type="InterPro" id="IPR007219">
    <property type="entry name" value="XnlR_reg_dom"/>
</dbReference>
<comment type="caution">
    <text evidence="11">The sequence shown here is derived from an EMBL/GenBank/DDBJ whole genome shotgun (WGS) entry which is preliminary data.</text>
</comment>
<dbReference type="STRING" id="1196081.A0A364KUS9"/>
<dbReference type="PANTHER" id="PTHR31944">
    <property type="entry name" value="HEME-RESPONSIVE ZINC FINGER TRANSCRIPTION FACTOR HAP1"/>
    <property type="match status" value="1"/>
</dbReference>
<dbReference type="OrthoDB" id="762982at2759"/>
<dbReference type="InterPro" id="IPR012677">
    <property type="entry name" value="Nucleotide-bd_a/b_plait_sf"/>
</dbReference>
<dbReference type="GO" id="GO:0006351">
    <property type="term" value="P:DNA-templated transcription"/>
    <property type="evidence" value="ECO:0007669"/>
    <property type="project" value="InterPro"/>
</dbReference>
<dbReference type="CDD" id="cd00067">
    <property type="entry name" value="GAL4"/>
    <property type="match status" value="1"/>
</dbReference>
<evidence type="ECO:0000256" key="1">
    <source>
        <dbReference type="ARBA" id="ARBA00022723"/>
    </source>
</evidence>
<dbReference type="InterPro" id="IPR035979">
    <property type="entry name" value="RBD_domain_sf"/>
</dbReference>
<evidence type="ECO:0000256" key="3">
    <source>
        <dbReference type="ARBA" id="ARBA00023015"/>
    </source>
</evidence>
<evidence type="ECO:0000259" key="9">
    <source>
        <dbReference type="PROSITE" id="PS50048"/>
    </source>
</evidence>
<dbReference type="Proteomes" id="UP000249363">
    <property type="component" value="Unassembled WGS sequence"/>
</dbReference>
<keyword evidence="2" id="KW-0862">Zinc</keyword>
<gene>
    <name evidence="11" type="ORF">BHQ10_003324</name>
</gene>
<evidence type="ECO:0000256" key="5">
    <source>
        <dbReference type="ARBA" id="ARBA00023163"/>
    </source>
</evidence>
<dbReference type="CDD" id="cd00590">
    <property type="entry name" value="RRM_SF"/>
    <property type="match status" value="1"/>
</dbReference>
<feature type="region of interest" description="Disordered" evidence="8">
    <location>
        <begin position="770"/>
        <end position="831"/>
    </location>
</feature>
<dbReference type="Gene3D" id="4.10.240.10">
    <property type="entry name" value="Zn(2)-C6 fungal-type DNA-binding domain"/>
    <property type="match status" value="1"/>
</dbReference>
<evidence type="ECO:0008006" key="13">
    <source>
        <dbReference type="Google" id="ProtNLM"/>
    </source>
</evidence>
<dbReference type="GeneID" id="63792540"/>
<keyword evidence="12" id="KW-1185">Reference proteome</keyword>
<keyword evidence="1" id="KW-0479">Metal-binding</keyword>
<name>A0A364KUS9_TALAM</name>
<evidence type="ECO:0000313" key="11">
    <source>
        <dbReference type="EMBL" id="RAO67312.1"/>
    </source>
</evidence>
<evidence type="ECO:0000256" key="8">
    <source>
        <dbReference type="SAM" id="MobiDB-lite"/>
    </source>
</evidence>
<keyword evidence="6" id="KW-0539">Nucleus</keyword>
<feature type="compositionally biased region" description="Low complexity" evidence="8">
    <location>
        <begin position="74"/>
        <end position="84"/>
    </location>
</feature>
<protein>
    <recommendedName>
        <fullName evidence="13">Zn(2)-C6 fungal-type domain-containing protein</fullName>
    </recommendedName>
</protein>
<dbReference type="SUPFAM" id="SSF57701">
    <property type="entry name" value="Zn2/Cys6 DNA-binding domain"/>
    <property type="match status" value="1"/>
</dbReference>
<dbReference type="GO" id="GO:0005634">
    <property type="term" value="C:nucleus"/>
    <property type="evidence" value="ECO:0007669"/>
    <property type="project" value="TreeGrafter"/>
</dbReference>
<dbReference type="InterPro" id="IPR036864">
    <property type="entry name" value="Zn2-C6_fun-type_DNA-bd_sf"/>
</dbReference>
<dbReference type="GO" id="GO:0008270">
    <property type="term" value="F:zinc ion binding"/>
    <property type="evidence" value="ECO:0007669"/>
    <property type="project" value="InterPro"/>
</dbReference>
<dbReference type="SMART" id="SM00066">
    <property type="entry name" value="GAL4"/>
    <property type="match status" value="1"/>
</dbReference>
<feature type="region of interest" description="Disordered" evidence="8">
    <location>
        <begin position="1"/>
        <end position="24"/>
    </location>
</feature>
<feature type="region of interest" description="Disordered" evidence="8">
    <location>
        <begin position="964"/>
        <end position="999"/>
    </location>
</feature>
<feature type="domain" description="RRM" evidence="10">
    <location>
        <begin position="1006"/>
        <end position="1083"/>
    </location>
</feature>
<dbReference type="PANTHER" id="PTHR31944:SF131">
    <property type="entry name" value="HEME-RESPONSIVE ZINC FINGER TRANSCRIPTION FACTOR HAP1"/>
    <property type="match status" value="1"/>
</dbReference>
<reference evidence="11 12" key="1">
    <citation type="journal article" date="2017" name="Biotechnol. Biofuels">
        <title>Differential beta-glucosidase expression as a function of carbon source availability in Talaromyces amestolkiae: a genomic and proteomic approach.</title>
        <authorList>
            <person name="de Eugenio L.I."/>
            <person name="Mendez-Liter J.A."/>
            <person name="Nieto-Dominguez M."/>
            <person name="Alonso L."/>
            <person name="Gil-Munoz J."/>
            <person name="Barriuso J."/>
            <person name="Prieto A."/>
            <person name="Martinez M.J."/>
        </authorList>
    </citation>
    <scope>NUCLEOTIDE SEQUENCE [LARGE SCALE GENOMIC DNA]</scope>
    <source>
        <strain evidence="11 12">CIB</strain>
    </source>
</reference>
<sequence>MTPTPPSTSSSVGAHSPEGQYRVVRKRNRVPLSCAPCRQRKLKCNRSHPCENCIKRGDASSCTYAQPGSRKKSSPQSSSQSPDDMQNRIDRLENLVLSLMTNGSQAAGPAAAAAALSGHDSVESGQNYQDLELDDDVDGQNEESDTEAVTKSFGIMKVDNNKSMYISEAHWASVLNDIAEVRQFFQNSRKQYEEQAQKIQATKPEADTTTMLLFGSVKAPSKSEILASFPSRYIADMLISRFFNNRDHGPGSYVLHVPTFQKDYNEHWKDPSASCPVWIGMLYAMMRLAMLSYYHDGEEPPEFKGKSLDMSKSFRHLMCQCLILADYTKPYPYLIETLVLHMHADFSETSEANVRVWILCGIIARLAMRMGYHRDSKMFPNITPFQGEMRRRVWAYLRQADLLFSFQVGMPSMLRPGDTDTELPRNLFDEDFGPDSKEIPPSRPNEQSTPLSYMIAKSRLSVAFGRVIEHTSLVKNAPYEVVIDIDAELRRARDLIPEHLRVLPFEECTIESTDSILMRYYVESVYHKAQVVLHRRYIGRARENPRFTHSRRTCIDSSLELLRYQAIFHSQKLPGGRLLSKIRDNAINNSNYLLSATVICLDLYQSMQLQAAGRPSGDVYIWGRERRDEMLAAIQQARDIWRDQSDESMESWKAAGMMTVMLDKLNVTPPTSTDMNGSSGMLGVPDEKQSAAMTLGLLSSGMSPQDTGTGFTDPFKNTDSVLSPSALAGGADMGFASPFNMLGQMPDMQLDWNAWDSYIGNTTLDNNTNNSNPLWPMFDMPNQMISPIPSSSASGGQPTPSTTTTTDTPGNRSAISTDNIRNRVRMPGVLPSDTGMTYSALRPAARRLLSVRPNASFLNARSRSITTQSNAFSRPAATSSVSTFQQIQRRWNSDEAAKIAAQKASETKAEEDEASLEAALESAAMKAAKEQGSTVDVSAAEAKIEATEQGSTVEATAVEGEIEPTEQGASLSANAAPQDGAADVDASRRNNSNGRMNRFPEAVPSPTVYIGNLFFDVTAEDLKARMEEYGVVEKSIIISDARGLSKGFGYVTFDSVEAAHRAIQEMNQQVYEGRRVLVQFTAAGAGPRAPKGRAVGQPTRSLYIGNLAYDLTDRELNELFKSVRNVIEVRVAVDRQTGNPRGFAHADFLDVPSAQAAFEILSGKAPHGRRLKIDFSQGAKRISRQPAENQTQNDEQ</sequence>
<dbReference type="SMART" id="SM00906">
    <property type="entry name" value="Fungal_trans"/>
    <property type="match status" value="1"/>
</dbReference>
<dbReference type="PROSITE" id="PS00463">
    <property type="entry name" value="ZN2_CY6_FUNGAL_1"/>
    <property type="match status" value="1"/>
</dbReference>
<evidence type="ECO:0000256" key="4">
    <source>
        <dbReference type="ARBA" id="ARBA00023125"/>
    </source>
</evidence>
<dbReference type="Gene3D" id="3.30.70.330">
    <property type="match status" value="2"/>
</dbReference>
<keyword evidence="3" id="KW-0805">Transcription regulation</keyword>
<dbReference type="SUPFAM" id="SSF54928">
    <property type="entry name" value="RNA-binding domain, RBD"/>
    <property type="match status" value="2"/>
</dbReference>
<dbReference type="InterPro" id="IPR001138">
    <property type="entry name" value="Zn2Cys6_DnaBD"/>
</dbReference>